<accession>F0RU88</accession>
<dbReference type="KEGG" id="sbu:SpiBuddy_0338"/>
<feature type="domain" description="AAA" evidence="1">
    <location>
        <begin position="38"/>
        <end position="160"/>
    </location>
</feature>
<dbReference type="OrthoDB" id="9783412at2"/>
<sequence length="409" mass="47527">MLNSNSEYHENYYHMEVETMRDKAYVKRILQIREKLERKSQFLLGPRMTGKTTYIRHELQDMVKLSWNLLDGRLRLRALADPGLLKEEIEARDLHDCLIVIDEIQKAPKLLEEIHLLIEDRNLTFLLTGSRARKLCSAAVNLLGGRAGSITMHPFVFPEIQNDGIRLERIFKSGLLPSAYCSDDPEQELSDYISLYLNEEIHAEGVTRKLPEFTRFLKVAAVSNTEILNFTNIANDVGVSRQTVAGWYQILVATLIGYELAAFTKASKRKTFGLPKFYFFDLGVARLLQNSPVPAETQSEYGKMFEHYLFMELRAYLDYCQRKEVLSYWRTTSGFEVDFVLGDAVAIEVKTTRKADSRDYRGLRALMDESICKRYILVCNEERPRKLDNGIEIMPWRYFLELLWNNKIM</sequence>
<dbReference type="PANTHER" id="PTHR43566">
    <property type="entry name" value="CONSERVED PROTEIN"/>
    <property type="match status" value="1"/>
</dbReference>
<evidence type="ECO:0000259" key="2">
    <source>
        <dbReference type="Pfam" id="PF13635"/>
    </source>
</evidence>
<name>F0RU88_SPHGB</name>
<dbReference type="InterPro" id="IPR041682">
    <property type="entry name" value="AAA_14"/>
</dbReference>
<dbReference type="STRING" id="158189.SpiBuddy_0338"/>
<gene>
    <name evidence="3" type="ordered locus">SpiBuddy_0338</name>
</gene>
<dbReference type="SUPFAM" id="SSF52540">
    <property type="entry name" value="P-loop containing nucleoside triphosphate hydrolases"/>
    <property type="match status" value="1"/>
</dbReference>
<dbReference type="Pfam" id="PF13173">
    <property type="entry name" value="AAA_14"/>
    <property type="match status" value="1"/>
</dbReference>
<protein>
    <submittedName>
        <fullName evidence="3">Hypothetical ATPase</fullName>
    </submittedName>
</protein>
<feature type="domain" description="DUF4143" evidence="2">
    <location>
        <begin position="201"/>
        <end position="351"/>
    </location>
</feature>
<proteinExistence type="predicted"/>
<reference evidence="4" key="1">
    <citation type="submission" date="2011-02" db="EMBL/GenBank/DDBJ databases">
        <title>Complete sequence of Spirochaeta sp. Buddy.</title>
        <authorList>
            <person name="Lucas S."/>
            <person name="Copeland A."/>
            <person name="Lapidus A."/>
            <person name="Cheng J.-F."/>
            <person name="Goodwin L."/>
            <person name="Pitluck S."/>
            <person name="Zeytun A."/>
            <person name="Detter J.C."/>
            <person name="Han C."/>
            <person name="Tapia R."/>
            <person name="Land M."/>
            <person name="Hauser L."/>
            <person name="Kyrpides N."/>
            <person name="Ivanova N."/>
            <person name="Mikhailova N."/>
            <person name="Pagani I."/>
            <person name="Ritalahti K.M."/>
            <person name="Loeffler F.E."/>
            <person name="Woyke T."/>
        </authorList>
    </citation>
    <scope>NUCLEOTIDE SEQUENCE [LARGE SCALE GENOMIC DNA]</scope>
    <source>
        <strain evidence="4">ATCC BAA-1886 / DSM 22777 / Buddy</strain>
    </source>
</reference>
<evidence type="ECO:0000259" key="1">
    <source>
        <dbReference type="Pfam" id="PF13173"/>
    </source>
</evidence>
<dbReference type="AlphaFoldDB" id="F0RU88"/>
<dbReference type="PANTHER" id="PTHR43566:SF2">
    <property type="entry name" value="DUF4143 DOMAIN-CONTAINING PROTEIN"/>
    <property type="match status" value="1"/>
</dbReference>
<dbReference type="InterPro" id="IPR025420">
    <property type="entry name" value="DUF4143"/>
</dbReference>
<dbReference type="Pfam" id="PF13635">
    <property type="entry name" value="DUF4143"/>
    <property type="match status" value="1"/>
</dbReference>
<dbReference type="eggNOG" id="COG1373">
    <property type="taxonomic scope" value="Bacteria"/>
</dbReference>
<dbReference type="HOGENOM" id="CLU_041527_3_1_12"/>
<organism evidence="3 4">
    <name type="scientific">Sphaerochaeta globosa (strain ATCC BAA-1886 / DSM 22777 / Buddy)</name>
    <name type="common">Spirochaeta sp. (strain Buddy)</name>
    <dbReference type="NCBI Taxonomy" id="158189"/>
    <lineage>
        <taxon>Bacteria</taxon>
        <taxon>Pseudomonadati</taxon>
        <taxon>Spirochaetota</taxon>
        <taxon>Spirochaetia</taxon>
        <taxon>Spirochaetales</taxon>
        <taxon>Sphaerochaetaceae</taxon>
        <taxon>Sphaerochaeta</taxon>
    </lineage>
</organism>
<dbReference type="Proteomes" id="UP000008466">
    <property type="component" value="Chromosome"/>
</dbReference>
<keyword evidence="4" id="KW-1185">Reference proteome</keyword>
<evidence type="ECO:0000313" key="4">
    <source>
        <dbReference type="Proteomes" id="UP000008466"/>
    </source>
</evidence>
<dbReference type="InterPro" id="IPR027417">
    <property type="entry name" value="P-loop_NTPase"/>
</dbReference>
<dbReference type="EMBL" id="CP002541">
    <property type="protein sequence ID" value="ADY12174.1"/>
    <property type="molecule type" value="Genomic_DNA"/>
</dbReference>
<evidence type="ECO:0000313" key="3">
    <source>
        <dbReference type="EMBL" id="ADY12174.1"/>
    </source>
</evidence>